<dbReference type="AlphaFoldDB" id="A0A4Z0GCN8"/>
<reference evidence="1 2" key="1">
    <citation type="submission" date="2019-03" db="EMBL/GenBank/DDBJ databases">
        <authorList>
            <person name="Gonzalez-Pimentel J.L."/>
        </authorList>
    </citation>
    <scope>NUCLEOTIDE SEQUENCE [LARGE SCALE GENOMIC DNA]</scope>
    <source>
        <strain evidence="1 2">JCM 31289</strain>
    </source>
</reference>
<protein>
    <submittedName>
        <fullName evidence="1">Uncharacterized protein</fullName>
    </submittedName>
</protein>
<evidence type="ECO:0000313" key="2">
    <source>
        <dbReference type="Proteomes" id="UP000297948"/>
    </source>
</evidence>
<comment type="caution">
    <text evidence="1">The sequence shown here is derived from an EMBL/GenBank/DDBJ whole genome shotgun (WGS) entry which is preliminary data.</text>
</comment>
<evidence type="ECO:0000313" key="1">
    <source>
        <dbReference type="EMBL" id="TGA92611.1"/>
    </source>
</evidence>
<sequence>MKYEDVIHAPVDKLQTAVDDWTDLAAKLDTMATTAREGMRAKADRADWKGVNAEVTRQFIRKTAHEVAEAAEAAKAIKLLLNEAHTIFKKAKDDLIRIRDKDGPAAGITVDGHGKVTAKEILASKGGKKVKLEDADASTRHDPDYALALRKQQEAVTAWQNKIKRIIDTCQDADESLRVALTANDKDAHDFTPPKYRSLDQEEADRAATLLSKGTGLSDAELVQLDELLLDNRDNPAFAKPFYEHLGPKKALTLYGQIAIHSSEYSQGDKKHTEAVKKLQRGLGLNLATASHDTTFAEKWGPELRKLGTQQFVLDRTGIVPTAYGYQLLGGILRYGNYDAKFLKPIAEHVTQLHADDPARFDPGPQGASYKNAFNPNGKDGAGYDPVLSVLEALGHSPEASKEFFSQEPTLYNEDGSAADGYGPSDLDGSVGDSYLRYFANQHYESFADTDQSNDKAIEQAHGYMPKALGHALESSTLGRPWDAYSEPIKRDADSAKIMTNVIEIYSNPDLLHEQKTISESLGRMGSAYIRDIDWLLDDDKDGSVYAPKDSFDDHLQNKQAHIRKFISTVAKYPDCYASLSEAQQIQTTSFLGQDFDLKSTGDRSDIRSSVELGAELQGRLDKARAEQVQKVGMDELQEYERKEERQAAWKQFGGSSAAAAVVTGATFLIPNSAAARGVAALAVPIASDIASDLMSNLIDQAIGKDTEQEGDKKEESIEKLVHDKSTRIFRTGEARASAPALQFINEPGVDKELKESVKHSLHSGYTWGYTLEEAQGERPRD</sequence>
<dbReference type="RefSeq" id="WP_135341820.1">
    <property type="nucleotide sequence ID" value="NZ_JBHLTX010000053.1"/>
</dbReference>
<name>A0A4Z0GCN8_9ACTN</name>
<gene>
    <name evidence="1" type="ORF">E4099_27445</name>
</gene>
<accession>A0A4Z0GCN8</accession>
<proteinExistence type="predicted"/>
<dbReference type="OrthoDB" id="3846417at2"/>
<keyword evidence="2" id="KW-1185">Reference proteome</keyword>
<dbReference type="EMBL" id="SRID01000389">
    <property type="protein sequence ID" value="TGA92611.1"/>
    <property type="molecule type" value="Genomic_DNA"/>
</dbReference>
<organism evidence="1 2">
    <name type="scientific">Streptomyces palmae</name>
    <dbReference type="NCBI Taxonomy" id="1701085"/>
    <lineage>
        <taxon>Bacteria</taxon>
        <taxon>Bacillati</taxon>
        <taxon>Actinomycetota</taxon>
        <taxon>Actinomycetes</taxon>
        <taxon>Kitasatosporales</taxon>
        <taxon>Streptomycetaceae</taxon>
        <taxon>Streptomyces</taxon>
    </lineage>
</organism>
<dbReference type="Proteomes" id="UP000297948">
    <property type="component" value="Unassembled WGS sequence"/>
</dbReference>